<evidence type="ECO:0000256" key="2">
    <source>
        <dbReference type="ARBA" id="ARBA00009166"/>
    </source>
</evidence>
<feature type="transmembrane region" description="Helical" evidence="6">
    <location>
        <begin position="199"/>
        <end position="223"/>
    </location>
</feature>
<feature type="transmembrane region" description="Helical" evidence="6">
    <location>
        <begin position="149"/>
        <end position="169"/>
    </location>
</feature>
<sequence length="300" mass="33787">MKLFGNLVIQSIIIDMVSSILMTVVQLTVESKDGVVFHGSGDPWLPLPGQWRCSPVMIFAIANNVGFWSVPIQAMYRYVIIVRKRQISPWFSLIIYTSVLLFISSITFPGAFLSETNSNKLQKLQTMKFWHGEDTNTLCAIDVLTWPDLLYFIGMWLLESSGILSLLWLTNRLNKTLYNSQMHFTAKTKRVHKEVTRKLYAQAAIPTTVIVIFVVIAACMFWMPSYYGGLFVLLLMPLPWIVVVNPLVTLYCIKRYRKAAVAILKGRGFEFKGNMSASPTNKGIAVVMGSRSGVSGVVTR</sequence>
<reference evidence="8" key="2">
    <citation type="submission" date="2020-10" db="UniProtKB">
        <authorList>
            <consortium name="WormBaseParasite"/>
        </authorList>
    </citation>
    <scope>IDENTIFICATION</scope>
</reference>
<dbReference type="GO" id="GO:0016020">
    <property type="term" value="C:membrane"/>
    <property type="evidence" value="ECO:0007669"/>
    <property type="project" value="UniProtKB-SubCell"/>
</dbReference>
<proteinExistence type="inferred from homology"/>
<keyword evidence="4 6" id="KW-1133">Transmembrane helix</keyword>
<comment type="subcellular location">
    <subcellularLocation>
        <location evidence="1">Membrane</location>
        <topology evidence="1">Multi-pass membrane protein</topology>
    </subcellularLocation>
</comment>
<keyword evidence="5 6" id="KW-0472">Membrane</keyword>
<dbReference type="Proteomes" id="UP000492821">
    <property type="component" value="Unassembled WGS sequence"/>
</dbReference>
<keyword evidence="3 6" id="KW-0812">Transmembrane</keyword>
<feature type="transmembrane region" description="Helical" evidence="6">
    <location>
        <begin position="229"/>
        <end position="253"/>
    </location>
</feature>
<dbReference type="Pfam" id="PF10317">
    <property type="entry name" value="7TM_GPCR_Srd"/>
    <property type="match status" value="1"/>
</dbReference>
<evidence type="ECO:0000256" key="4">
    <source>
        <dbReference type="ARBA" id="ARBA00022989"/>
    </source>
</evidence>
<evidence type="ECO:0000256" key="3">
    <source>
        <dbReference type="ARBA" id="ARBA00022692"/>
    </source>
</evidence>
<feature type="transmembrane region" description="Helical" evidence="6">
    <location>
        <begin position="90"/>
        <end position="112"/>
    </location>
</feature>
<name>A0A7E4ZYT2_PANRE</name>
<dbReference type="AlphaFoldDB" id="A0A7E4ZYT2"/>
<feature type="transmembrane region" description="Helical" evidence="6">
    <location>
        <begin position="49"/>
        <end position="70"/>
    </location>
</feature>
<dbReference type="InterPro" id="IPR050920">
    <property type="entry name" value="Nematode_rcpt-like_delta"/>
</dbReference>
<protein>
    <submittedName>
        <fullName evidence="8">G_PROTEIN_RECEP_F1_2 domain-containing protein</fullName>
    </submittedName>
</protein>
<evidence type="ECO:0000313" key="8">
    <source>
        <dbReference type="WBParaSite" id="Pan_g4149.t1"/>
    </source>
</evidence>
<dbReference type="SUPFAM" id="SSF81321">
    <property type="entry name" value="Family A G protein-coupled receptor-like"/>
    <property type="match status" value="1"/>
</dbReference>
<dbReference type="PANTHER" id="PTHR22945:SF40">
    <property type="entry name" value="SERPENTINE RECEPTOR, CLASS D (DELTA)-RELATED"/>
    <property type="match status" value="1"/>
</dbReference>
<evidence type="ECO:0000256" key="6">
    <source>
        <dbReference type="SAM" id="Phobius"/>
    </source>
</evidence>
<keyword evidence="7" id="KW-1185">Reference proteome</keyword>
<reference evidence="7" key="1">
    <citation type="journal article" date="2013" name="Genetics">
        <title>The draft genome and transcriptome of Panagrellus redivivus are shaped by the harsh demands of a free-living lifestyle.</title>
        <authorList>
            <person name="Srinivasan J."/>
            <person name="Dillman A.R."/>
            <person name="Macchietto M.G."/>
            <person name="Heikkinen L."/>
            <person name="Lakso M."/>
            <person name="Fracchia K.M."/>
            <person name="Antoshechkin I."/>
            <person name="Mortazavi A."/>
            <person name="Wong G."/>
            <person name="Sternberg P.W."/>
        </authorList>
    </citation>
    <scope>NUCLEOTIDE SEQUENCE [LARGE SCALE GENOMIC DNA]</scope>
    <source>
        <strain evidence="7">MT8872</strain>
    </source>
</reference>
<evidence type="ECO:0000256" key="5">
    <source>
        <dbReference type="ARBA" id="ARBA00023136"/>
    </source>
</evidence>
<dbReference type="PANTHER" id="PTHR22945">
    <property type="entry name" value="SERPENTINE RECEPTOR, CLASS D DELTA"/>
    <property type="match status" value="1"/>
</dbReference>
<feature type="transmembrane region" description="Helical" evidence="6">
    <location>
        <begin position="7"/>
        <end position="29"/>
    </location>
</feature>
<organism evidence="7 8">
    <name type="scientific">Panagrellus redivivus</name>
    <name type="common">Microworm</name>
    <dbReference type="NCBI Taxonomy" id="6233"/>
    <lineage>
        <taxon>Eukaryota</taxon>
        <taxon>Metazoa</taxon>
        <taxon>Ecdysozoa</taxon>
        <taxon>Nematoda</taxon>
        <taxon>Chromadorea</taxon>
        <taxon>Rhabditida</taxon>
        <taxon>Tylenchina</taxon>
        <taxon>Panagrolaimomorpha</taxon>
        <taxon>Panagrolaimoidea</taxon>
        <taxon>Panagrolaimidae</taxon>
        <taxon>Panagrellus</taxon>
    </lineage>
</organism>
<evidence type="ECO:0000256" key="1">
    <source>
        <dbReference type="ARBA" id="ARBA00004141"/>
    </source>
</evidence>
<dbReference type="WBParaSite" id="Pan_g4149.t1">
    <property type="protein sequence ID" value="Pan_g4149.t1"/>
    <property type="gene ID" value="Pan_g4149"/>
</dbReference>
<comment type="similarity">
    <text evidence="2">Belongs to the nematode receptor-like protein srd family.</text>
</comment>
<accession>A0A7E4ZYT2</accession>
<dbReference type="InterPro" id="IPR019421">
    <property type="entry name" value="7TM_GPCR_serpentine_rcpt_Srd"/>
</dbReference>
<evidence type="ECO:0000313" key="7">
    <source>
        <dbReference type="Proteomes" id="UP000492821"/>
    </source>
</evidence>